<evidence type="ECO:0000313" key="2">
    <source>
        <dbReference type="Proteomes" id="UP000814140"/>
    </source>
</evidence>
<protein>
    <submittedName>
        <fullName evidence="1">Uncharacterized protein</fullName>
    </submittedName>
</protein>
<gene>
    <name evidence="1" type="ORF">BV25DRAFT_1993065</name>
</gene>
<reference evidence="1" key="1">
    <citation type="submission" date="2021-03" db="EMBL/GenBank/DDBJ databases">
        <authorList>
            <consortium name="DOE Joint Genome Institute"/>
            <person name="Ahrendt S."/>
            <person name="Looney B.P."/>
            <person name="Miyauchi S."/>
            <person name="Morin E."/>
            <person name="Drula E."/>
            <person name="Courty P.E."/>
            <person name="Chicoki N."/>
            <person name="Fauchery L."/>
            <person name="Kohler A."/>
            <person name="Kuo A."/>
            <person name="Labutti K."/>
            <person name="Pangilinan J."/>
            <person name="Lipzen A."/>
            <person name="Riley R."/>
            <person name="Andreopoulos W."/>
            <person name="He G."/>
            <person name="Johnson J."/>
            <person name="Barry K.W."/>
            <person name="Grigoriev I.V."/>
            <person name="Nagy L."/>
            <person name="Hibbett D."/>
            <person name="Henrissat B."/>
            <person name="Matheny P.B."/>
            <person name="Labbe J."/>
            <person name="Martin F."/>
        </authorList>
    </citation>
    <scope>NUCLEOTIDE SEQUENCE</scope>
    <source>
        <strain evidence="1">HHB10654</strain>
    </source>
</reference>
<comment type="caution">
    <text evidence="1">The sequence shown here is derived from an EMBL/GenBank/DDBJ whole genome shotgun (WGS) entry which is preliminary data.</text>
</comment>
<proteinExistence type="predicted"/>
<accession>A0ACB8SUJ1</accession>
<evidence type="ECO:0000313" key="1">
    <source>
        <dbReference type="EMBL" id="KAI0060264.1"/>
    </source>
</evidence>
<keyword evidence="2" id="KW-1185">Reference proteome</keyword>
<reference evidence="1" key="2">
    <citation type="journal article" date="2022" name="New Phytol.">
        <title>Evolutionary transition to the ectomycorrhizal habit in the genomes of a hyperdiverse lineage of mushroom-forming fungi.</title>
        <authorList>
            <person name="Looney B."/>
            <person name="Miyauchi S."/>
            <person name="Morin E."/>
            <person name="Drula E."/>
            <person name="Courty P.E."/>
            <person name="Kohler A."/>
            <person name="Kuo A."/>
            <person name="LaButti K."/>
            <person name="Pangilinan J."/>
            <person name="Lipzen A."/>
            <person name="Riley R."/>
            <person name="Andreopoulos W."/>
            <person name="He G."/>
            <person name="Johnson J."/>
            <person name="Nolan M."/>
            <person name="Tritt A."/>
            <person name="Barry K.W."/>
            <person name="Grigoriev I.V."/>
            <person name="Nagy L.G."/>
            <person name="Hibbett D."/>
            <person name="Henrissat B."/>
            <person name="Matheny P.B."/>
            <person name="Labbe J."/>
            <person name="Martin F.M."/>
        </authorList>
    </citation>
    <scope>NUCLEOTIDE SEQUENCE</scope>
    <source>
        <strain evidence="1">HHB10654</strain>
    </source>
</reference>
<dbReference type="EMBL" id="MU277220">
    <property type="protein sequence ID" value="KAI0060264.1"/>
    <property type="molecule type" value="Genomic_DNA"/>
</dbReference>
<organism evidence="1 2">
    <name type="scientific">Artomyces pyxidatus</name>
    <dbReference type="NCBI Taxonomy" id="48021"/>
    <lineage>
        <taxon>Eukaryota</taxon>
        <taxon>Fungi</taxon>
        <taxon>Dikarya</taxon>
        <taxon>Basidiomycota</taxon>
        <taxon>Agaricomycotina</taxon>
        <taxon>Agaricomycetes</taxon>
        <taxon>Russulales</taxon>
        <taxon>Auriscalpiaceae</taxon>
        <taxon>Artomyces</taxon>
    </lineage>
</organism>
<dbReference type="Proteomes" id="UP000814140">
    <property type="component" value="Unassembled WGS sequence"/>
</dbReference>
<sequence length="526" mass="57753">MGPAHTSPPPVDLLAILAQKDRQIAELDLQVEAYVSRTSKLQIRLTATLDALDELKQQQHEELRAVQLSRKALDVKLRLSEHAREAVEAERDSLRDAVLQLIEKVEVCNDFALWPHSGMFSTGLVAPSKLPGEPGQPHDPTAAFHAYATSTISALRANYEAEKAAHAHTRADASHRIARLEAQLARREAELEASIAPHRAAPTSASPPPYKSTAAPRTDTLSQADAIRILEQSAARNRGLKREVEGLLGRLEDARAAASPPAPDPSPQVLSKRKRDGAANPRLHPLARPSSATSAHGHDLGSASADDRPHQATDASAEALRAIDRQIDALQLDLHSLEAERHRAQRAASLTSRGHPIPQYTPREFNEILVIEEECIRLRKAEREAHRELETLGTVTRQRESDLRDEIARLQRRSPRAAPAAVVQEDAFADDEQSMELATPLQPTLLLSQPPGVDPPLIPLPASPEVRPSADDSPALPLLDLDTADLDRARITLDHLQNELRDKDAELAKLREELMELRSREAGERG</sequence>
<name>A0ACB8SUJ1_9AGAM</name>